<accession>A0A9N9MRB0</accession>
<evidence type="ECO:0000313" key="3">
    <source>
        <dbReference type="Proteomes" id="UP001152799"/>
    </source>
</evidence>
<feature type="domain" description="DUF4780" evidence="1">
    <location>
        <begin position="22"/>
        <end position="108"/>
    </location>
</feature>
<evidence type="ECO:0000313" key="2">
    <source>
        <dbReference type="EMBL" id="CAG9769373.1"/>
    </source>
</evidence>
<sequence>MTCGNDAIKNKLGQAVKGLGELCQAKDLPKRPLVMTFIPIAESVKEEVIRARLGGQNRKLKETDWILTSKEAETGGLTLRYPIDEASFGALRTNLFSVFYGLVRLTFKVLGGLDGGNQGLPNKPAAE</sequence>
<dbReference type="EMBL" id="OU892281">
    <property type="protein sequence ID" value="CAG9769373.1"/>
    <property type="molecule type" value="Genomic_DNA"/>
</dbReference>
<gene>
    <name evidence="2" type="ORF">CEUTPL_LOCUS9885</name>
</gene>
<evidence type="ECO:0000259" key="1">
    <source>
        <dbReference type="Pfam" id="PF16012"/>
    </source>
</evidence>
<dbReference type="Pfam" id="PF16012">
    <property type="entry name" value="DUF4780"/>
    <property type="match status" value="1"/>
</dbReference>
<reference evidence="2" key="1">
    <citation type="submission" date="2022-01" db="EMBL/GenBank/DDBJ databases">
        <authorList>
            <person name="King R."/>
        </authorList>
    </citation>
    <scope>NUCLEOTIDE SEQUENCE</scope>
</reference>
<protein>
    <recommendedName>
        <fullName evidence="1">DUF4780 domain-containing protein</fullName>
    </recommendedName>
</protein>
<dbReference type="Proteomes" id="UP001152799">
    <property type="component" value="Chromosome 5"/>
</dbReference>
<dbReference type="AlphaFoldDB" id="A0A9N9MRB0"/>
<dbReference type="OrthoDB" id="6764048at2759"/>
<proteinExistence type="predicted"/>
<keyword evidence="3" id="KW-1185">Reference proteome</keyword>
<organism evidence="2 3">
    <name type="scientific">Ceutorhynchus assimilis</name>
    <name type="common">cabbage seed weevil</name>
    <dbReference type="NCBI Taxonomy" id="467358"/>
    <lineage>
        <taxon>Eukaryota</taxon>
        <taxon>Metazoa</taxon>
        <taxon>Ecdysozoa</taxon>
        <taxon>Arthropoda</taxon>
        <taxon>Hexapoda</taxon>
        <taxon>Insecta</taxon>
        <taxon>Pterygota</taxon>
        <taxon>Neoptera</taxon>
        <taxon>Endopterygota</taxon>
        <taxon>Coleoptera</taxon>
        <taxon>Polyphaga</taxon>
        <taxon>Cucujiformia</taxon>
        <taxon>Curculionidae</taxon>
        <taxon>Ceutorhynchinae</taxon>
        <taxon>Ceutorhynchus</taxon>
    </lineage>
</organism>
<dbReference type="InterPro" id="IPR031961">
    <property type="entry name" value="DUF4780"/>
</dbReference>
<name>A0A9N9MRB0_9CUCU</name>